<evidence type="ECO:0000313" key="2">
    <source>
        <dbReference type="Proteomes" id="UP001165395"/>
    </source>
</evidence>
<gene>
    <name evidence="1" type="ORF">LIN78_00520</name>
</gene>
<sequence length="61" mass="6634">MQEFLGKIIIQEQRIAGLQAKGATGCSVVMAGCTPEMYDQLLQEQKSALEATKGELATLYK</sequence>
<dbReference type="Proteomes" id="UP001165395">
    <property type="component" value="Unassembled WGS sequence"/>
</dbReference>
<evidence type="ECO:0000313" key="1">
    <source>
        <dbReference type="EMBL" id="MCB6182039.1"/>
    </source>
</evidence>
<dbReference type="EMBL" id="JAJBZT010000001">
    <property type="protein sequence ID" value="MCB6182039.1"/>
    <property type="molecule type" value="Genomic_DNA"/>
</dbReference>
<name>A0ABS8D1G8_9NEIS</name>
<accession>A0ABS8D1G8</accession>
<protein>
    <submittedName>
        <fullName evidence="1">Uncharacterized protein</fullName>
    </submittedName>
</protein>
<organism evidence="1 2">
    <name type="scientific">Leeia speluncae</name>
    <dbReference type="NCBI Taxonomy" id="2884804"/>
    <lineage>
        <taxon>Bacteria</taxon>
        <taxon>Pseudomonadati</taxon>
        <taxon>Pseudomonadota</taxon>
        <taxon>Betaproteobacteria</taxon>
        <taxon>Neisseriales</taxon>
        <taxon>Leeiaceae</taxon>
        <taxon>Leeia</taxon>
    </lineage>
</organism>
<dbReference type="RefSeq" id="WP_227177420.1">
    <property type="nucleotide sequence ID" value="NZ_JAJBZT010000001.1"/>
</dbReference>
<reference evidence="1" key="1">
    <citation type="submission" date="2021-10" db="EMBL/GenBank/DDBJ databases">
        <title>The complete genome sequence of Leeia sp. TBRC 13508.</title>
        <authorList>
            <person name="Charoenyingcharoen P."/>
            <person name="Yukphan P."/>
        </authorList>
    </citation>
    <scope>NUCLEOTIDE SEQUENCE</scope>
    <source>
        <strain evidence="1">TBRC 13508</strain>
    </source>
</reference>
<comment type="caution">
    <text evidence="1">The sequence shown here is derived from an EMBL/GenBank/DDBJ whole genome shotgun (WGS) entry which is preliminary data.</text>
</comment>
<proteinExistence type="predicted"/>
<keyword evidence="2" id="KW-1185">Reference proteome</keyword>
<dbReference type="PROSITE" id="PS51257">
    <property type="entry name" value="PROKAR_LIPOPROTEIN"/>
    <property type="match status" value="1"/>
</dbReference>